<dbReference type="OrthoDB" id="147476at2157"/>
<sequence>MELGHREKRILITFNKDFGELAFSTKKPPALGIILFRIPMISSAYIAKALVKVIESRDDWEGHFAVIEESRIRIRPLKRD</sequence>
<dbReference type="PATRIC" id="fig|1434110.4.peg.3140"/>
<dbReference type="KEGG" id="mhor:MSHOH_2446"/>
<gene>
    <name evidence="2" type="ORF">MSHOH_2446</name>
</gene>
<dbReference type="HOGENOM" id="CLU_2581430_0_0_2"/>
<evidence type="ECO:0000313" key="3">
    <source>
        <dbReference type="Proteomes" id="UP000033101"/>
    </source>
</evidence>
<proteinExistence type="predicted"/>
<accession>A0A0E3SAX8</accession>
<dbReference type="Proteomes" id="UP000033101">
    <property type="component" value="Chromosome"/>
</dbReference>
<protein>
    <recommendedName>
        <fullName evidence="1">DUF5615 domain-containing protein</fullName>
    </recommendedName>
</protein>
<organism evidence="2 3">
    <name type="scientific">Methanosarcina horonobensis HB-1 = JCM 15518</name>
    <dbReference type="NCBI Taxonomy" id="1434110"/>
    <lineage>
        <taxon>Archaea</taxon>
        <taxon>Methanobacteriati</taxon>
        <taxon>Methanobacteriota</taxon>
        <taxon>Stenosarchaea group</taxon>
        <taxon>Methanomicrobia</taxon>
        <taxon>Methanosarcinales</taxon>
        <taxon>Methanosarcinaceae</taxon>
        <taxon>Methanosarcina</taxon>
    </lineage>
</organism>
<dbReference type="EMBL" id="CP009516">
    <property type="protein sequence ID" value="AKB78929.1"/>
    <property type="molecule type" value="Genomic_DNA"/>
</dbReference>
<evidence type="ECO:0000259" key="1">
    <source>
        <dbReference type="Pfam" id="PF18480"/>
    </source>
</evidence>
<reference evidence="2 3" key="1">
    <citation type="submission" date="2014-07" db="EMBL/GenBank/DDBJ databases">
        <title>Methanogenic archaea and the global carbon cycle.</title>
        <authorList>
            <person name="Henriksen J.R."/>
            <person name="Luke J."/>
            <person name="Reinhart S."/>
            <person name="Benedict M.N."/>
            <person name="Youngblut N.D."/>
            <person name="Metcalf M.E."/>
            <person name="Whitaker R.J."/>
            <person name="Metcalf W.W."/>
        </authorList>
    </citation>
    <scope>NUCLEOTIDE SEQUENCE [LARGE SCALE GENOMIC DNA]</scope>
    <source>
        <strain evidence="2 3">HB-1</strain>
    </source>
</reference>
<dbReference type="AlphaFoldDB" id="A0A0E3SAX8"/>
<dbReference type="InterPro" id="IPR041049">
    <property type="entry name" value="DUF5615"/>
</dbReference>
<evidence type="ECO:0000313" key="2">
    <source>
        <dbReference type="EMBL" id="AKB78929.1"/>
    </source>
</evidence>
<name>A0A0E3SAX8_9EURY</name>
<dbReference type="Pfam" id="PF18480">
    <property type="entry name" value="DUF5615"/>
    <property type="match status" value="1"/>
</dbReference>
<keyword evidence="3" id="KW-1185">Reference proteome</keyword>
<feature type="domain" description="DUF5615" evidence="1">
    <location>
        <begin position="2"/>
        <end position="69"/>
    </location>
</feature>